<accession>A0AAN7UID0</accession>
<dbReference type="EMBL" id="JAWHQM010000003">
    <property type="protein sequence ID" value="KAK5626399.1"/>
    <property type="molecule type" value="Genomic_DNA"/>
</dbReference>
<gene>
    <name evidence="1" type="ORF">RRF57_002114</name>
</gene>
<sequence>MTLYMTTLPIWHIRVAIPPVQTQSNLPISAFICSPEYCPMALTQEDPVAARTVLTMEHYTAYPEAAEFSDDPTICPTTCPAICAMSIPI</sequence>
<proteinExistence type="predicted"/>
<name>A0AAN7UID0_9PEZI</name>
<comment type="caution">
    <text evidence="1">The sequence shown here is derived from an EMBL/GenBank/DDBJ whole genome shotgun (WGS) entry which is preliminary data.</text>
</comment>
<organism evidence="1 2">
    <name type="scientific">Xylaria bambusicola</name>
    <dbReference type="NCBI Taxonomy" id="326684"/>
    <lineage>
        <taxon>Eukaryota</taxon>
        <taxon>Fungi</taxon>
        <taxon>Dikarya</taxon>
        <taxon>Ascomycota</taxon>
        <taxon>Pezizomycotina</taxon>
        <taxon>Sordariomycetes</taxon>
        <taxon>Xylariomycetidae</taxon>
        <taxon>Xylariales</taxon>
        <taxon>Xylariaceae</taxon>
        <taxon>Xylaria</taxon>
    </lineage>
</organism>
<dbReference type="Proteomes" id="UP001305414">
    <property type="component" value="Unassembled WGS sequence"/>
</dbReference>
<reference evidence="1 2" key="1">
    <citation type="submission" date="2023-10" db="EMBL/GenBank/DDBJ databases">
        <title>Draft genome sequence of Xylaria bambusicola isolate GMP-LS, the root and basal stem rot pathogen of sugarcane in Indonesia.</title>
        <authorList>
            <person name="Selvaraj P."/>
            <person name="Muralishankar V."/>
            <person name="Muruganantham S."/>
            <person name="Sp S."/>
            <person name="Haryani S."/>
            <person name="Lau K.J.X."/>
            <person name="Naqvi N.I."/>
        </authorList>
    </citation>
    <scope>NUCLEOTIDE SEQUENCE [LARGE SCALE GENOMIC DNA]</scope>
    <source>
        <strain evidence="1">GMP-LS</strain>
    </source>
</reference>
<protein>
    <submittedName>
        <fullName evidence="1">Uncharacterized protein</fullName>
    </submittedName>
</protein>
<keyword evidence="2" id="KW-1185">Reference proteome</keyword>
<evidence type="ECO:0000313" key="1">
    <source>
        <dbReference type="EMBL" id="KAK5626399.1"/>
    </source>
</evidence>
<evidence type="ECO:0000313" key="2">
    <source>
        <dbReference type="Proteomes" id="UP001305414"/>
    </source>
</evidence>
<dbReference type="AlphaFoldDB" id="A0AAN7UID0"/>